<dbReference type="EMBL" id="JAQQXP010000001">
    <property type="protein sequence ID" value="MDC8829822.1"/>
    <property type="molecule type" value="Genomic_DNA"/>
</dbReference>
<gene>
    <name evidence="1" type="ORF">OIK42_03495</name>
</gene>
<accession>A0ABT5L1S7</accession>
<dbReference type="RefSeq" id="WP_273638398.1">
    <property type="nucleotide sequence ID" value="NZ_JAQQXP010000001.1"/>
</dbReference>
<evidence type="ECO:0000313" key="2">
    <source>
        <dbReference type="Proteomes" id="UP001218788"/>
    </source>
</evidence>
<reference evidence="1 2" key="1">
    <citation type="submission" date="2022-10" db="EMBL/GenBank/DDBJ databases">
        <title>Alteromonas sp. chi3 Genome sequencing.</title>
        <authorList>
            <person name="Park S."/>
        </authorList>
    </citation>
    <scope>NUCLEOTIDE SEQUENCE [LARGE SCALE GENOMIC DNA]</scope>
    <source>
        <strain evidence="2">chi3</strain>
    </source>
</reference>
<dbReference type="Pfam" id="PF13618">
    <property type="entry name" value="Gluconate_2-dh3"/>
    <property type="match status" value="1"/>
</dbReference>
<dbReference type="Proteomes" id="UP001218788">
    <property type="component" value="Unassembled WGS sequence"/>
</dbReference>
<evidence type="ECO:0000313" key="1">
    <source>
        <dbReference type="EMBL" id="MDC8829822.1"/>
    </source>
</evidence>
<name>A0ABT5L1S7_9ALTE</name>
<comment type="caution">
    <text evidence="1">The sequence shown here is derived from an EMBL/GenBank/DDBJ whole genome shotgun (WGS) entry which is preliminary data.</text>
</comment>
<protein>
    <submittedName>
        <fullName evidence="1">Gluconate 2-dehydrogenase subunit 3 family protein</fullName>
    </submittedName>
</protein>
<dbReference type="InterPro" id="IPR027056">
    <property type="entry name" value="Gluconate_2DH_su3"/>
</dbReference>
<keyword evidence="2" id="KW-1185">Reference proteome</keyword>
<organism evidence="1 2">
    <name type="scientific">Alteromonas gilva</name>
    <dbReference type="NCBI Taxonomy" id="2987522"/>
    <lineage>
        <taxon>Bacteria</taxon>
        <taxon>Pseudomonadati</taxon>
        <taxon>Pseudomonadota</taxon>
        <taxon>Gammaproteobacteria</taxon>
        <taxon>Alteromonadales</taxon>
        <taxon>Alteromonadaceae</taxon>
        <taxon>Alteromonas/Salinimonas group</taxon>
        <taxon>Alteromonas</taxon>
    </lineage>
</organism>
<sequence>MERRDILKMIATATGAAFVGGNAMAWGTKVPATSPQAAGFSDDDLSLMSEIAETIVPRTDTPGAKDAKCAAMMAVFVADCYTPVQQQTFKDGLTKIDQASMKQFDAPFLALSKVQRHELLSALDQQAKAHNAEYGIWGAATQKPSSRDADDTGPVPHYFTLMKQLTLYSFFTSEVGATKVLRYVGIPGKFDGDMPYEKGDRAWAT</sequence>
<proteinExistence type="predicted"/>